<dbReference type="GO" id="GO:0030170">
    <property type="term" value="F:pyridoxal phosphate binding"/>
    <property type="evidence" value="ECO:0007669"/>
    <property type="project" value="InterPro"/>
</dbReference>
<name>A0A1K0IAE8_CUPNE</name>
<dbReference type="CDD" id="cd00614">
    <property type="entry name" value="CGS_like"/>
    <property type="match status" value="1"/>
</dbReference>
<dbReference type="PANTHER" id="PTHR11808:SF80">
    <property type="entry name" value="CYSTATHIONINE GAMMA-LYASE"/>
    <property type="match status" value="1"/>
</dbReference>
<gene>
    <name evidence="5" type="primary">metZ</name>
    <name evidence="5" type="ORF">CNECB9_1700006</name>
</gene>
<dbReference type="InterPro" id="IPR015424">
    <property type="entry name" value="PyrdxlP-dep_Trfase"/>
</dbReference>
<dbReference type="FunFam" id="3.40.640.10:FF:000046">
    <property type="entry name" value="Cystathionine gamma-lyase"/>
    <property type="match status" value="1"/>
</dbReference>
<dbReference type="Pfam" id="PF01053">
    <property type="entry name" value="Cys_Met_Meta_PP"/>
    <property type="match status" value="1"/>
</dbReference>
<dbReference type="InterPro" id="IPR015422">
    <property type="entry name" value="PyrdxlP-dep_Trfase_small"/>
</dbReference>
<evidence type="ECO:0000313" key="5">
    <source>
        <dbReference type="EMBL" id="SCU74272.1"/>
    </source>
</evidence>
<evidence type="ECO:0000256" key="4">
    <source>
        <dbReference type="RuleBase" id="RU362118"/>
    </source>
</evidence>
<comment type="similarity">
    <text evidence="4">Belongs to the trans-sulfuration enzymes family.</text>
</comment>
<dbReference type="Gene3D" id="3.90.1150.10">
    <property type="entry name" value="Aspartate Aminotransferase, domain 1"/>
    <property type="match status" value="1"/>
</dbReference>
<dbReference type="AlphaFoldDB" id="A0A1K0IAE8"/>
<dbReference type="EMBL" id="FMSH01000080">
    <property type="protein sequence ID" value="SCU74272.1"/>
    <property type="molecule type" value="Genomic_DNA"/>
</dbReference>
<dbReference type="RefSeq" id="WP_340521488.1">
    <property type="nucleotide sequence ID" value="NZ_FMSH01000080.1"/>
</dbReference>
<dbReference type="GO" id="GO:0016740">
    <property type="term" value="F:transferase activity"/>
    <property type="evidence" value="ECO:0007669"/>
    <property type="project" value="UniProtKB-KW"/>
</dbReference>
<evidence type="ECO:0000256" key="2">
    <source>
        <dbReference type="ARBA" id="ARBA00022898"/>
    </source>
</evidence>
<dbReference type="SUPFAM" id="SSF53383">
    <property type="entry name" value="PLP-dependent transferases"/>
    <property type="match status" value="1"/>
</dbReference>
<dbReference type="GO" id="GO:0005737">
    <property type="term" value="C:cytoplasm"/>
    <property type="evidence" value="ECO:0007669"/>
    <property type="project" value="TreeGrafter"/>
</dbReference>
<dbReference type="EC" id="2.5.1.-" evidence="5"/>
<comment type="cofactor">
    <cofactor evidence="1 4">
        <name>pyridoxal 5'-phosphate</name>
        <dbReference type="ChEBI" id="CHEBI:597326"/>
    </cofactor>
</comment>
<dbReference type="PIRSF" id="PIRSF001434">
    <property type="entry name" value="CGS"/>
    <property type="match status" value="1"/>
</dbReference>
<organism evidence="5">
    <name type="scientific">Cupriavidus necator</name>
    <name type="common">Alcaligenes eutrophus</name>
    <name type="synonym">Ralstonia eutropha</name>
    <dbReference type="NCBI Taxonomy" id="106590"/>
    <lineage>
        <taxon>Bacteria</taxon>
        <taxon>Pseudomonadati</taxon>
        <taxon>Pseudomonadota</taxon>
        <taxon>Betaproteobacteria</taxon>
        <taxon>Burkholderiales</taxon>
        <taxon>Burkholderiaceae</taxon>
        <taxon>Cupriavidus</taxon>
    </lineage>
</organism>
<dbReference type="GO" id="GO:0016846">
    <property type="term" value="F:carbon-sulfur lyase activity"/>
    <property type="evidence" value="ECO:0007669"/>
    <property type="project" value="TreeGrafter"/>
</dbReference>
<dbReference type="InterPro" id="IPR000277">
    <property type="entry name" value="Cys/Met-Metab_PyrdxlP-dep_enz"/>
</dbReference>
<reference evidence="5" key="1">
    <citation type="submission" date="2016-09" db="EMBL/GenBank/DDBJ databases">
        <authorList>
            <person name="Capua I."/>
            <person name="De Benedictis P."/>
            <person name="Joannis T."/>
            <person name="Lombin L.H."/>
            <person name="Cattoli G."/>
        </authorList>
    </citation>
    <scope>NUCLEOTIDE SEQUENCE</scope>
    <source>
        <strain evidence="5">B9</strain>
    </source>
</reference>
<evidence type="ECO:0000256" key="3">
    <source>
        <dbReference type="PIRSR" id="PIRSR001434-2"/>
    </source>
</evidence>
<proteinExistence type="inferred from homology"/>
<sequence>MNSSMTQAVRVAQFQDLSDSFCEPIALTAAYVFESAADAAARFGGASCCNVYSRFTNPTVRAFERRLAALEGAEDAVAFSSGMAAIAAIAQARLRTGVNVVCSRDVFGTTLTAFRYYFEKFGVDVRVVDLTDLAQWCAAIDDRTSLAFLETPSNPLQQVADIRAVASLVHAHGGLLAVDNTMLTPILQKPLLHGADMVVHSAGKYIDGQGRCVAGVVAGPTVLMEEMRAVTRTLGPTLSPMNAWLLLKSLETLELRVEAISQSTHTLANWLKGRREVGIVYYSGFQAHPQRDLAEHQQCGAGGVLSFEVGDSRESVWAFIDALRLVSIATNIGDTRSMVTHPATTTHGRLTAAERSRAGIRESLVRLSVGLESVDDLQADIEQALLCVVEPPRASIN</sequence>
<dbReference type="PANTHER" id="PTHR11808">
    <property type="entry name" value="TRANS-SULFURATION ENZYME FAMILY MEMBER"/>
    <property type="match status" value="1"/>
</dbReference>
<evidence type="ECO:0000256" key="1">
    <source>
        <dbReference type="ARBA" id="ARBA00001933"/>
    </source>
</evidence>
<dbReference type="Gene3D" id="3.40.640.10">
    <property type="entry name" value="Type I PLP-dependent aspartate aminotransferase-like (Major domain)"/>
    <property type="match status" value="1"/>
</dbReference>
<accession>A0A1K0IAE8</accession>
<feature type="modified residue" description="N6-(pyridoxal phosphate)lysine" evidence="3">
    <location>
        <position position="204"/>
    </location>
</feature>
<dbReference type="InterPro" id="IPR015421">
    <property type="entry name" value="PyrdxlP-dep_Trfase_major"/>
</dbReference>
<keyword evidence="5" id="KW-0808">Transferase</keyword>
<protein>
    <submittedName>
        <fullName evidence="5">O-succinylhomoserine sulfhydrylase</fullName>
        <ecNumber evidence="5">2.5.1.-</ecNumber>
    </submittedName>
</protein>
<dbReference type="GO" id="GO:0019346">
    <property type="term" value="P:transsulfuration"/>
    <property type="evidence" value="ECO:0007669"/>
    <property type="project" value="InterPro"/>
</dbReference>
<keyword evidence="2 3" id="KW-0663">Pyridoxal phosphate</keyword>